<gene>
    <name evidence="1" type="ORF">BO82DRAFT_82348</name>
</gene>
<evidence type="ECO:0000313" key="2">
    <source>
        <dbReference type="Proteomes" id="UP000248340"/>
    </source>
</evidence>
<dbReference type="EMBL" id="KZ821701">
    <property type="protein sequence ID" value="PYH81604.1"/>
    <property type="molecule type" value="Genomic_DNA"/>
</dbReference>
<dbReference type="Proteomes" id="UP000248340">
    <property type="component" value="Unassembled WGS sequence"/>
</dbReference>
<keyword evidence="2" id="KW-1185">Reference proteome</keyword>
<dbReference type="AlphaFoldDB" id="A0A319C8N5"/>
<dbReference type="GeneID" id="37144332"/>
<protein>
    <submittedName>
        <fullName evidence="1">Uncharacterized protein</fullName>
    </submittedName>
</protein>
<reference evidence="1 2" key="1">
    <citation type="submission" date="2016-12" db="EMBL/GenBank/DDBJ databases">
        <title>The genomes of Aspergillus section Nigri reveals drivers in fungal speciation.</title>
        <authorList>
            <consortium name="DOE Joint Genome Institute"/>
            <person name="Vesth T.C."/>
            <person name="Nybo J."/>
            <person name="Theobald S."/>
            <person name="Brandl J."/>
            <person name="Frisvad J.C."/>
            <person name="Nielsen K.F."/>
            <person name="Lyhne E.K."/>
            <person name="Kogle M.E."/>
            <person name="Kuo A."/>
            <person name="Riley R."/>
            <person name="Clum A."/>
            <person name="Nolan M."/>
            <person name="Lipzen A."/>
            <person name="Salamov A."/>
            <person name="Henrissat B."/>
            <person name="Wiebenga A."/>
            <person name="De Vries R.P."/>
            <person name="Grigoriev I.V."/>
            <person name="Mortensen U.H."/>
            <person name="Andersen M.R."/>
            <person name="Baker S.E."/>
        </authorList>
    </citation>
    <scope>NUCLEOTIDE SEQUENCE [LARGE SCALE GENOMIC DNA]</scope>
    <source>
        <strain evidence="1 2">CBS 121591</strain>
    </source>
</reference>
<sequence length="149" mass="16922">MHNTPMIRQGSTVPILRTKYALTHALQFQDRKKRDYLSASCPRTFWIMIYPLLKDFRFLHPRTNPNSHNLTESPLNCSGIARHQCKESGHLCICRMQQFLSPIPPPPFSHPACPKIGSIAYSVGTVPSSASSFLFRIGPGKDDRIREDE</sequence>
<organism evidence="1 2">
    <name type="scientific">Aspergillus uvarum CBS 121591</name>
    <dbReference type="NCBI Taxonomy" id="1448315"/>
    <lineage>
        <taxon>Eukaryota</taxon>
        <taxon>Fungi</taxon>
        <taxon>Dikarya</taxon>
        <taxon>Ascomycota</taxon>
        <taxon>Pezizomycotina</taxon>
        <taxon>Eurotiomycetes</taxon>
        <taxon>Eurotiomycetidae</taxon>
        <taxon>Eurotiales</taxon>
        <taxon>Aspergillaceae</taxon>
        <taxon>Aspergillus</taxon>
        <taxon>Aspergillus subgen. Circumdati</taxon>
    </lineage>
</organism>
<name>A0A319C8N5_9EURO</name>
<accession>A0A319C8N5</accession>
<dbReference type="RefSeq" id="XP_025491804.1">
    <property type="nucleotide sequence ID" value="XM_025641590.1"/>
</dbReference>
<dbReference type="VEuPathDB" id="FungiDB:BO82DRAFT_82348"/>
<evidence type="ECO:0000313" key="1">
    <source>
        <dbReference type="EMBL" id="PYH81604.1"/>
    </source>
</evidence>
<proteinExistence type="predicted"/>